<feature type="region of interest" description="Disordered" evidence="1">
    <location>
        <begin position="83"/>
        <end position="110"/>
    </location>
</feature>
<protein>
    <submittedName>
        <fullName evidence="2">Uncharacterized protein</fullName>
    </submittedName>
</protein>
<evidence type="ECO:0000313" key="2">
    <source>
        <dbReference type="EMBL" id="KAK7605088.1"/>
    </source>
</evidence>
<proteinExistence type="predicted"/>
<dbReference type="EMBL" id="JBBCAQ010000002">
    <property type="protein sequence ID" value="KAK7605088.1"/>
    <property type="molecule type" value="Genomic_DNA"/>
</dbReference>
<dbReference type="Proteomes" id="UP001367676">
    <property type="component" value="Unassembled WGS sequence"/>
</dbReference>
<evidence type="ECO:0000256" key="1">
    <source>
        <dbReference type="SAM" id="MobiDB-lite"/>
    </source>
</evidence>
<keyword evidence="3" id="KW-1185">Reference proteome</keyword>
<accession>A0AAN9Y9D9</accession>
<name>A0AAN9Y9D9_9HEMI</name>
<organism evidence="2 3">
    <name type="scientific">Parthenolecanium corni</name>
    <dbReference type="NCBI Taxonomy" id="536013"/>
    <lineage>
        <taxon>Eukaryota</taxon>
        <taxon>Metazoa</taxon>
        <taxon>Ecdysozoa</taxon>
        <taxon>Arthropoda</taxon>
        <taxon>Hexapoda</taxon>
        <taxon>Insecta</taxon>
        <taxon>Pterygota</taxon>
        <taxon>Neoptera</taxon>
        <taxon>Paraneoptera</taxon>
        <taxon>Hemiptera</taxon>
        <taxon>Sternorrhyncha</taxon>
        <taxon>Coccoidea</taxon>
        <taxon>Coccidae</taxon>
        <taxon>Parthenolecanium</taxon>
    </lineage>
</organism>
<comment type="caution">
    <text evidence="2">The sequence shown here is derived from an EMBL/GenBank/DDBJ whole genome shotgun (WGS) entry which is preliminary data.</text>
</comment>
<gene>
    <name evidence="2" type="ORF">V9T40_006946</name>
</gene>
<sequence>MRSDFRIALYSKSWYSSVMMELRHHLATSLSPFLVYKKCHPKNSKVYGGRDNGGMDDRMGSIIMNNGFSRSAVDFDSRFGEDSEKRLTRSPDGNVNFSSTDYHQAEALRG</sequence>
<reference evidence="2 3" key="1">
    <citation type="submission" date="2024-03" db="EMBL/GenBank/DDBJ databases">
        <title>Adaptation during the transition from Ophiocordyceps entomopathogen to insect associate is accompanied by gene loss and intensified selection.</title>
        <authorList>
            <person name="Ward C.M."/>
            <person name="Onetto C.A."/>
            <person name="Borneman A.R."/>
        </authorList>
    </citation>
    <scope>NUCLEOTIDE SEQUENCE [LARGE SCALE GENOMIC DNA]</scope>
    <source>
        <strain evidence="2">AWRI1</strain>
        <tissue evidence="2">Single Adult Female</tissue>
    </source>
</reference>
<evidence type="ECO:0000313" key="3">
    <source>
        <dbReference type="Proteomes" id="UP001367676"/>
    </source>
</evidence>
<dbReference type="AlphaFoldDB" id="A0AAN9Y9D9"/>
<feature type="compositionally biased region" description="Polar residues" evidence="1">
    <location>
        <begin position="91"/>
        <end position="102"/>
    </location>
</feature>